<dbReference type="InterPro" id="IPR009075">
    <property type="entry name" value="AcylCo_DH/oxidase_C"/>
</dbReference>
<dbReference type="PANTHER" id="PTHR43884">
    <property type="entry name" value="ACYL-COA DEHYDROGENASE"/>
    <property type="match status" value="1"/>
</dbReference>
<evidence type="ECO:0000313" key="10">
    <source>
        <dbReference type="Proteomes" id="UP000617979"/>
    </source>
</evidence>
<dbReference type="InterPro" id="IPR037069">
    <property type="entry name" value="AcylCoA_DH/ox_N_sf"/>
</dbReference>
<comment type="cofactor">
    <cofactor evidence="1 5">
        <name>FAD</name>
        <dbReference type="ChEBI" id="CHEBI:57692"/>
    </cofactor>
</comment>
<gene>
    <name evidence="9" type="ORF">GCM10007416_07960</name>
</gene>
<dbReference type="InterPro" id="IPR009100">
    <property type="entry name" value="AcylCoA_DH/oxidase_NM_dom_sf"/>
</dbReference>
<dbReference type="Pfam" id="PF00441">
    <property type="entry name" value="Acyl-CoA_dh_1"/>
    <property type="match status" value="1"/>
</dbReference>
<dbReference type="Pfam" id="PF02770">
    <property type="entry name" value="Acyl-CoA_dh_M"/>
    <property type="match status" value="1"/>
</dbReference>
<dbReference type="Gene3D" id="1.10.540.10">
    <property type="entry name" value="Acyl-CoA dehydrogenase/oxidase, N-terminal domain"/>
    <property type="match status" value="1"/>
</dbReference>
<evidence type="ECO:0000256" key="3">
    <source>
        <dbReference type="ARBA" id="ARBA00022630"/>
    </source>
</evidence>
<dbReference type="InterPro" id="IPR036250">
    <property type="entry name" value="AcylCo_DH-like_C"/>
</dbReference>
<keyword evidence="3 5" id="KW-0285">Flavoprotein</keyword>
<evidence type="ECO:0000259" key="7">
    <source>
        <dbReference type="Pfam" id="PF02770"/>
    </source>
</evidence>
<evidence type="ECO:0000256" key="4">
    <source>
        <dbReference type="ARBA" id="ARBA00022827"/>
    </source>
</evidence>
<dbReference type="InterPro" id="IPR006091">
    <property type="entry name" value="Acyl-CoA_Oxase/DH_mid-dom"/>
</dbReference>
<evidence type="ECO:0000259" key="6">
    <source>
        <dbReference type="Pfam" id="PF00441"/>
    </source>
</evidence>
<evidence type="ECO:0000256" key="2">
    <source>
        <dbReference type="ARBA" id="ARBA00009347"/>
    </source>
</evidence>
<dbReference type="SUPFAM" id="SSF56645">
    <property type="entry name" value="Acyl-CoA dehydrogenase NM domain-like"/>
    <property type="match status" value="1"/>
</dbReference>
<reference evidence="10" key="1">
    <citation type="journal article" date="2019" name="Int. J. Syst. Evol. Microbiol.">
        <title>The Global Catalogue of Microorganisms (GCM) 10K type strain sequencing project: providing services to taxonomists for standard genome sequencing and annotation.</title>
        <authorList>
            <consortium name="The Broad Institute Genomics Platform"/>
            <consortium name="The Broad Institute Genome Sequencing Center for Infectious Disease"/>
            <person name="Wu L."/>
            <person name="Ma J."/>
        </authorList>
    </citation>
    <scope>NUCLEOTIDE SEQUENCE [LARGE SCALE GENOMIC DNA]</scope>
    <source>
        <strain evidence="10">CGMCC 1.12404</strain>
    </source>
</reference>
<evidence type="ECO:0000256" key="5">
    <source>
        <dbReference type="RuleBase" id="RU362125"/>
    </source>
</evidence>
<evidence type="ECO:0000259" key="8">
    <source>
        <dbReference type="Pfam" id="PF02771"/>
    </source>
</evidence>
<sequence>MKRHLTLSQQKSYQQFLDFVDEYVEPYANDWDIRQEIPRDMIRLCAEQGYLGGTLPREFHGKGWDYVTYGIFTEAVGRGSISLSGLFNVHTMVAETVLKWGTEEQKSHWLPLLASGEQVAALALTEPGAGSDLKMIQTEYRRRGDRFLLNGVKKWITFGAAADVLLVFGRLDGEQPIACLVPKDSRGLTITHIRDMLGFKASYLAKLEFDNVEVPVANMIGRSGFGLSLLAPYALEFGRISIAFASLGLLRACLETCGVHVMERQSFGAHLIEHGMISHMITDMGVDLEAATLLGLQACKAKDEHRADATEKIMIAKYFASRAGVRHSSNAVQIMGALGCNDNHSVSRYYRDSKTMEIVEGSNQIHQLLLGKDFAKKAKRTRQAAQKKKGVQQPV</sequence>
<feature type="domain" description="Acyl-CoA dehydrogenase/oxidase C-terminal" evidence="6">
    <location>
        <begin position="233"/>
        <end position="372"/>
    </location>
</feature>
<keyword evidence="10" id="KW-1185">Reference proteome</keyword>
<dbReference type="InterPro" id="IPR046373">
    <property type="entry name" value="Acyl-CoA_Oxase/DH_mid-dom_sf"/>
</dbReference>
<evidence type="ECO:0000256" key="1">
    <source>
        <dbReference type="ARBA" id="ARBA00001974"/>
    </source>
</evidence>
<comment type="caution">
    <text evidence="9">The sequence shown here is derived from an EMBL/GenBank/DDBJ whole genome shotgun (WGS) entry which is preliminary data.</text>
</comment>
<dbReference type="Pfam" id="PF02771">
    <property type="entry name" value="Acyl-CoA_dh_N"/>
    <property type="match status" value="1"/>
</dbReference>
<dbReference type="Gene3D" id="1.20.140.10">
    <property type="entry name" value="Butyryl-CoA Dehydrogenase, subunit A, domain 3"/>
    <property type="match status" value="1"/>
</dbReference>
<feature type="domain" description="Acyl-CoA dehydrogenase/oxidase N-terminal" evidence="8">
    <location>
        <begin position="9"/>
        <end position="117"/>
    </location>
</feature>
<name>A0ABQ1G604_9BACL</name>
<keyword evidence="5" id="KW-0560">Oxidoreductase</keyword>
<dbReference type="EMBL" id="BMEX01000002">
    <property type="protein sequence ID" value="GGA37457.1"/>
    <property type="molecule type" value="Genomic_DNA"/>
</dbReference>
<dbReference type="SUPFAM" id="SSF47203">
    <property type="entry name" value="Acyl-CoA dehydrogenase C-terminal domain-like"/>
    <property type="match status" value="1"/>
</dbReference>
<proteinExistence type="inferred from homology"/>
<dbReference type="Proteomes" id="UP000617979">
    <property type="component" value="Unassembled WGS sequence"/>
</dbReference>
<protein>
    <submittedName>
        <fullName evidence="9">Acyl-CoA dehydrogenase</fullName>
    </submittedName>
</protein>
<dbReference type="PANTHER" id="PTHR43884:SF12">
    <property type="entry name" value="ISOVALERYL-COA DEHYDROGENASE, MITOCHONDRIAL-RELATED"/>
    <property type="match status" value="1"/>
</dbReference>
<evidence type="ECO:0000313" key="9">
    <source>
        <dbReference type="EMBL" id="GGA37457.1"/>
    </source>
</evidence>
<comment type="similarity">
    <text evidence="2 5">Belongs to the acyl-CoA dehydrogenase family.</text>
</comment>
<feature type="domain" description="Acyl-CoA oxidase/dehydrogenase middle" evidence="7">
    <location>
        <begin position="121"/>
        <end position="212"/>
    </location>
</feature>
<dbReference type="Gene3D" id="2.40.110.10">
    <property type="entry name" value="Butyryl-CoA Dehydrogenase, subunit A, domain 2"/>
    <property type="match status" value="1"/>
</dbReference>
<dbReference type="InterPro" id="IPR013786">
    <property type="entry name" value="AcylCoA_DH/ox_N"/>
</dbReference>
<organism evidence="9 10">
    <name type="scientific">Kroppenstedtia guangzhouensis</name>
    <dbReference type="NCBI Taxonomy" id="1274356"/>
    <lineage>
        <taxon>Bacteria</taxon>
        <taxon>Bacillati</taxon>
        <taxon>Bacillota</taxon>
        <taxon>Bacilli</taxon>
        <taxon>Bacillales</taxon>
        <taxon>Thermoactinomycetaceae</taxon>
        <taxon>Kroppenstedtia</taxon>
    </lineage>
</organism>
<keyword evidence="4 5" id="KW-0274">FAD</keyword>
<accession>A0ABQ1G604</accession>